<organism evidence="1 2">
    <name type="scientific">Chryseobacterium gleum</name>
    <name type="common">Flavobacterium gleum</name>
    <dbReference type="NCBI Taxonomy" id="250"/>
    <lineage>
        <taxon>Bacteria</taxon>
        <taxon>Pseudomonadati</taxon>
        <taxon>Bacteroidota</taxon>
        <taxon>Flavobacteriia</taxon>
        <taxon>Flavobacteriales</taxon>
        <taxon>Weeksellaceae</taxon>
        <taxon>Chryseobacterium group</taxon>
        <taxon>Chryseobacterium</taxon>
    </lineage>
</organism>
<name>A0A3S4M3M2_CHRGE</name>
<sequence>MISCQEQKLYDELTEGCNFMPLPDKLLLMVENCNLTGEIHPEFPFICYHFHSYSYTKRQYESLCEFHVKLLDKVQQHKMLSDNVANTLIVLREPLAHSGQPEYEAKNIAYWKEIVENTPEIRFRSEFRKYLV</sequence>
<protein>
    <submittedName>
        <fullName evidence="1">Uncharacterized protein</fullName>
    </submittedName>
</protein>
<evidence type="ECO:0000313" key="2">
    <source>
        <dbReference type="Proteomes" id="UP000279227"/>
    </source>
</evidence>
<dbReference type="AlphaFoldDB" id="A0A3S4M3M2"/>
<proteinExistence type="predicted"/>
<dbReference type="KEGG" id="cgle:NCTC11432_04336"/>
<gene>
    <name evidence="1" type="ORF">NCTC11432_04336</name>
</gene>
<evidence type="ECO:0000313" key="1">
    <source>
        <dbReference type="EMBL" id="VEE10712.1"/>
    </source>
</evidence>
<dbReference type="STRING" id="525257.HMPREF0204_11370"/>
<dbReference type="Proteomes" id="UP000279227">
    <property type="component" value="Chromosome"/>
</dbReference>
<accession>A0A3S4M3M2</accession>
<dbReference type="EMBL" id="LR134289">
    <property type="protein sequence ID" value="VEE10712.1"/>
    <property type="molecule type" value="Genomic_DNA"/>
</dbReference>
<reference evidence="1 2" key="1">
    <citation type="submission" date="2018-12" db="EMBL/GenBank/DDBJ databases">
        <authorList>
            <consortium name="Pathogen Informatics"/>
        </authorList>
    </citation>
    <scope>NUCLEOTIDE SEQUENCE [LARGE SCALE GENOMIC DNA]</scope>
    <source>
        <strain evidence="1 2">NCTC11432</strain>
    </source>
</reference>